<sequence length="741" mass="78003">MLRTHATAAMVTGSTLLPVLLAAAVTTLVAVRQRRSRAPAVSVPGPSGPEPEPFRLPMPIDDFAGRLAEIDSLLRLVHEGRRAIAVTGAPGLGKSTLAIRFAHELRPLFPDGQVYADLGAGCGEPAAPAAVLARLLGALGAPAEERTGDPAALAARLRSRTAGRRVLLLLDDAADAAQVRPLLPGGEHCLALITSRDALTGLPEAIPVRLGALAEPDAAALLASVAGEDRTAAPQGNAASPGRSRGGGGRIPAPGPHRADALVRACGAVPLALRIAAAAGGRPHEAAVRIVRERARLDALHIGDVAVRAAFDTGFDALGTADRHLLRSLGAHPGARFTARIAAAAAAWDLPAAHTGLERLTGAQLVLPAGPDGYRLHDLIRRFAAERLEHDTAPGDRRAALERILDAYTDDASDPGARPWGCAEQSTVSLLVRAGVREGLHRPARRLAVAADRRLGDHPGQLPRIAMWAAVLDAARRSGEQGWTADALRGLGAAYAHEGRLDQAVDHLRMALAVQRRAATRAERAEQIRTRRLLGSALRSAGRYEEALRELRTALDGCREAGDTTGEAEVLCGLGALHLDRRRPDEAIDCLERALPLLAQRGDDPGYVADARRHLGSAYVQAGSLVPAERHLHSALAVHRTRPRNDRDAVGEGWTLRELGFLEEHRGAYGAGAELHHAALAAFERAGHAMGVAAAAEAIGDNLLAQGEQVGADTWYRRAAAVHTALGDHVRAAETRRKLTT</sequence>
<gene>
    <name evidence="1" type="ORF">WKI58_11915</name>
</gene>
<accession>A0ACC6QFU9</accession>
<evidence type="ECO:0000313" key="1">
    <source>
        <dbReference type="EMBL" id="MEJ8657221.1"/>
    </source>
</evidence>
<dbReference type="Proteomes" id="UP001375539">
    <property type="component" value="Unassembled WGS sequence"/>
</dbReference>
<name>A0ACC6QFU9_9ACTN</name>
<dbReference type="EMBL" id="JBBKAI010000002">
    <property type="protein sequence ID" value="MEJ8657221.1"/>
    <property type="molecule type" value="Genomic_DNA"/>
</dbReference>
<keyword evidence="2" id="KW-1185">Reference proteome</keyword>
<comment type="caution">
    <text evidence="1">The sequence shown here is derived from an EMBL/GenBank/DDBJ whole genome shotgun (WGS) entry which is preliminary data.</text>
</comment>
<organism evidence="1 2">
    <name type="scientific">Streptomyces pratisoli</name>
    <dbReference type="NCBI Taxonomy" id="3139917"/>
    <lineage>
        <taxon>Bacteria</taxon>
        <taxon>Bacillati</taxon>
        <taxon>Actinomycetota</taxon>
        <taxon>Actinomycetes</taxon>
        <taxon>Kitasatosporales</taxon>
        <taxon>Streptomycetaceae</taxon>
        <taxon>Streptomyces</taxon>
    </lineage>
</organism>
<reference evidence="1" key="1">
    <citation type="submission" date="2024-03" db="EMBL/GenBank/DDBJ databases">
        <title>Novel Streptomyces species of biotechnological and ecological value are a feature of Machair soil.</title>
        <authorList>
            <person name="Prole J.R."/>
            <person name="Goodfellow M."/>
            <person name="Allenby N."/>
            <person name="Ward A.C."/>
        </authorList>
    </citation>
    <scope>NUCLEOTIDE SEQUENCE</scope>
    <source>
        <strain evidence="1">MS1.AVA.4</strain>
    </source>
</reference>
<protein>
    <submittedName>
        <fullName evidence="1">Tetratricopeptide repeat protein</fullName>
    </submittedName>
</protein>
<proteinExistence type="predicted"/>
<evidence type="ECO:0000313" key="2">
    <source>
        <dbReference type="Proteomes" id="UP001375539"/>
    </source>
</evidence>